<feature type="region of interest" description="Disordered" evidence="1">
    <location>
        <begin position="1"/>
        <end position="25"/>
    </location>
</feature>
<protein>
    <submittedName>
        <fullName evidence="2">Uncharacterized protein</fullName>
    </submittedName>
</protein>
<reference evidence="2 3" key="1">
    <citation type="submission" date="2021-06" db="EMBL/GenBank/DDBJ databases">
        <authorList>
            <person name="Palmer J.M."/>
        </authorList>
    </citation>
    <scope>NUCLEOTIDE SEQUENCE [LARGE SCALE GENOMIC DNA]</scope>
    <source>
        <strain evidence="2 3">XC_2019</strain>
        <tissue evidence="2">Muscle</tissue>
    </source>
</reference>
<comment type="caution">
    <text evidence="2">The sequence shown here is derived from an EMBL/GenBank/DDBJ whole genome shotgun (WGS) entry which is preliminary data.</text>
</comment>
<evidence type="ECO:0000256" key="1">
    <source>
        <dbReference type="SAM" id="MobiDB-lite"/>
    </source>
</evidence>
<organism evidence="2 3">
    <name type="scientific">Xenoophorus captivus</name>
    <dbReference type="NCBI Taxonomy" id="1517983"/>
    <lineage>
        <taxon>Eukaryota</taxon>
        <taxon>Metazoa</taxon>
        <taxon>Chordata</taxon>
        <taxon>Craniata</taxon>
        <taxon>Vertebrata</taxon>
        <taxon>Euteleostomi</taxon>
        <taxon>Actinopterygii</taxon>
        <taxon>Neopterygii</taxon>
        <taxon>Teleostei</taxon>
        <taxon>Neoteleostei</taxon>
        <taxon>Acanthomorphata</taxon>
        <taxon>Ovalentaria</taxon>
        <taxon>Atherinomorphae</taxon>
        <taxon>Cyprinodontiformes</taxon>
        <taxon>Goodeidae</taxon>
        <taxon>Xenoophorus</taxon>
    </lineage>
</organism>
<dbReference type="Proteomes" id="UP001434883">
    <property type="component" value="Unassembled WGS sequence"/>
</dbReference>
<name>A0ABV0QPJ8_9TELE</name>
<accession>A0ABV0QPJ8</accession>
<evidence type="ECO:0000313" key="3">
    <source>
        <dbReference type="Proteomes" id="UP001434883"/>
    </source>
</evidence>
<dbReference type="EMBL" id="JAHRIN010018108">
    <property type="protein sequence ID" value="MEQ2197765.1"/>
    <property type="molecule type" value="Genomic_DNA"/>
</dbReference>
<proteinExistence type="predicted"/>
<sequence length="114" mass="12358">MTPGCTESSSTSRRPPSPVECSTRSNQRRMLMGRLVRGDVSKGFIPPIASAVLDLLGKHGELLPRQALGNVDIPPSWARPEAVIIHCEPALEPGMAFYVPHAAFFTSCRCDRGV</sequence>
<keyword evidence="3" id="KW-1185">Reference proteome</keyword>
<evidence type="ECO:0000313" key="2">
    <source>
        <dbReference type="EMBL" id="MEQ2197765.1"/>
    </source>
</evidence>
<gene>
    <name evidence="2" type="ORF">XENOCAPTIV_002951</name>
</gene>